<feature type="region of interest" description="Disordered" evidence="1">
    <location>
        <begin position="170"/>
        <end position="196"/>
    </location>
</feature>
<sequence>MKTACGNTLGRTVTPLSSRRTPAMDPPSPCKTSQTQPAAASSPLTSYRWHTGGDGEKVAGGSRWGRLAGWGRALSHQEPRVSSQPASRSLFRRVLSAPPKESRTSRLRLSKTLWARHKSLPLEPGPEPEPEPEPETPAPQIPEAPTPDVPIWNIGAFALLDGKLVLLGGEEEVRRGTGMRGGKKRVGRRQKSGWGG</sequence>
<organism evidence="2 3">
    <name type="scientific">Neovison vison</name>
    <name type="common">American mink</name>
    <name type="synonym">Mustela vison</name>
    <dbReference type="NCBI Taxonomy" id="452646"/>
    <lineage>
        <taxon>Eukaryota</taxon>
        <taxon>Metazoa</taxon>
        <taxon>Chordata</taxon>
        <taxon>Craniata</taxon>
        <taxon>Vertebrata</taxon>
        <taxon>Euteleostomi</taxon>
        <taxon>Mammalia</taxon>
        <taxon>Eutheria</taxon>
        <taxon>Laurasiatheria</taxon>
        <taxon>Carnivora</taxon>
        <taxon>Caniformia</taxon>
        <taxon>Musteloidea</taxon>
        <taxon>Mustelidae</taxon>
        <taxon>Mustelinae</taxon>
        <taxon>Neogale</taxon>
    </lineage>
</organism>
<dbReference type="AlphaFoldDB" id="A0A8C7AY13"/>
<dbReference type="Ensembl" id="ENSNVIT00000017588.1">
    <property type="protein sequence ID" value="ENSNVIP00000015080.1"/>
    <property type="gene ID" value="ENSNVIG00000011824.1"/>
</dbReference>
<keyword evidence="3" id="KW-1185">Reference proteome</keyword>
<protein>
    <submittedName>
        <fullName evidence="2">Uncharacterized protein</fullName>
    </submittedName>
</protein>
<evidence type="ECO:0000313" key="3">
    <source>
        <dbReference type="Proteomes" id="UP000694425"/>
    </source>
</evidence>
<reference evidence="2" key="2">
    <citation type="submission" date="2025-09" db="UniProtKB">
        <authorList>
            <consortium name="Ensembl"/>
        </authorList>
    </citation>
    <scope>IDENTIFICATION</scope>
</reference>
<feature type="compositionally biased region" description="Basic residues" evidence="1">
    <location>
        <begin position="105"/>
        <end position="119"/>
    </location>
</feature>
<feature type="compositionally biased region" description="Pro residues" evidence="1">
    <location>
        <begin position="135"/>
        <end position="148"/>
    </location>
</feature>
<proteinExistence type="predicted"/>
<accession>A0A8C7AY13</accession>
<feature type="compositionally biased region" description="Basic residues" evidence="1">
    <location>
        <begin position="181"/>
        <end position="196"/>
    </location>
</feature>
<reference evidence="2" key="1">
    <citation type="submission" date="2025-08" db="UniProtKB">
        <authorList>
            <consortium name="Ensembl"/>
        </authorList>
    </citation>
    <scope>IDENTIFICATION</scope>
</reference>
<evidence type="ECO:0000313" key="2">
    <source>
        <dbReference type="Ensembl" id="ENSNVIP00000015080.1"/>
    </source>
</evidence>
<feature type="compositionally biased region" description="Polar residues" evidence="1">
    <location>
        <begin position="1"/>
        <end position="20"/>
    </location>
</feature>
<feature type="compositionally biased region" description="Polar residues" evidence="1">
    <location>
        <begin position="30"/>
        <end position="45"/>
    </location>
</feature>
<dbReference type="GeneTree" id="ENSGT00940000161423"/>
<feature type="region of interest" description="Disordered" evidence="1">
    <location>
        <begin position="1"/>
        <end position="149"/>
    </location>
</feature>
<dbReference type="Proteomes" id="UP000694425">
    <property type="component" value="Unplaced"/>
</dbReference>
<evidence type="ECO:0000256" key="1">
    <source>
        <dbReference type="SAM" id="MobiDB-lite"/>
    </source>
</evidence>
<name>A0A8C7AY13_NEOVI</name>